<dbReference type="InterPro" id="IPR036008">
    <property type="entry name" value="Aconitase_4Fe-4S_dom"/>
</dbReference>
<dbReference type="Gene3D" id="3.30.499.10">
    <property type="entry name" value="Aconitase, domain 3"/>
    <property type="match status" value="2"/>
</dbReference>
<dbReference type="PRINTS" id="PR00415">
    <property type="entry name" value="ACONITASE"/>
</dbReference>
<keyword evidence="8" id="KW-1185">Reference proteome</keyword>
<evidence type="ECO:0000256" key="2">
    <source>
        <dbReference type="ARBA" id="ARBA00007185"/>
    </source>
</evidence>
<dbReference type="InterPro" id="IPR001030">
    <property type="entry name" value="Acoase/IPM_deHydtase_lsu_aba"/>
</dbReference>
<feature type="domain" description="Aconitase/3-isopropylmalate dehydratase large subunit alpha/beta/alpha" evidence="6">
    <location>
        <begin position="42"/>
        <end position="473"/>
    </location>
</feature>
<dbReference type="SUPFAM" id="SSF52016">
    <property type="entry name" value="LeuD/IlvD-like"/>
    <property type="match status" value="1"/>
</dbReference>
<dbReference type="RefSeq" id="WP_127722598.1">
    <property type="nucleotide sequence ID" value="NZ_RLIH01000001.1"/>
</dbReference>
<dbReference type="Proteomes" id="UP000288812">
    <property type="component" value="Unassembled WGS sequence"/>
</dbReference>
<dbReference type="InterPro" id="IPR015928">
    <property type="entry name" value="Aconitase/3IPM_dehydase_swvl"/>
</dbReference>
<evidence type="ECO:0000313" key="7">
    <source>
        <dbReference type="EMBL" id="RVU55663.1"/>
    </source>
</evidence>
<evidence type="ECO:0000256" key="1">
    <source>
        <dbReference type="ARBA" id="ARBA00001966"/>
    </source>
</evidence>
<dbReference type="EMBL" id="RLIH01000001">
    <property type="protein sequence ID" value="RVU55663.1"/>
    <property type="molecule type" value="Genomic_DNA"/>
</dbReference>
<evidence type="ECO:0000313" key="8">
    <source>
        <dbReference type="Proteomes" id="UP000288812"/>
    </source>
</evidence>
<dbReference type="GO" id="GO:0046872">
    <property type="term" value="F:metal ion binding"/>
    <property type="evidence" value="ECO:0007669"/>
    <property type="project" value="UniProtKB-KW"/>
</dbReference>
<dbReference type="GO" id="GO:0051539">
    <property type="term" value="F:4 iron, 4 sulfur cluster binding"/>
    <property type="evidence" value="ECO:0007669"/>
    <property type="project" value="TreeGrafter"/>
</dbReference>
<organism evidence="7 8">
    <name type="scientific">Anaerosphaera multitolerans</name>
    <dbReference type="NCBI Taxonomy" id="2487351"/>
    <lineage>
        <taxon>Bacteria</taxon>
        <taxon>Bacillati</taxon>
        <taxon>Bacillota</taxon>
        <taxon>Tissierellia</taxon>
        <taxon>Tissierellales</taxon>
        <taxon>Peptoniphilaceae</taxon>
        <taxon>Anaerosphaera</taxon>
    </lineage>
</organism>
<evidence type="ECO:0000259" key="6">
    <source>
        <dbReference type="Pfam" id="PF00330"/>
    </source>
</evidence>
<keyword evidence="3" id="KW-0479">Metal-binding</keyword>
<dbReference type="NCBIfam" id="NF008503">
    <property type="entry name" value="PRK11413.1"/>
    <property type="match status" value="1"/>
</dbReference>
<dbReference type="SUPFAM" id="SSF53732">
    <property type="entry name" value="Aconitase iron-sulfur domain"/>
    <property type="match status" value="1"/>
</dbReference>
<evidence type="ECO:0000256" key="4">
    <source>
        <dbReference type="ARBA" id="ARBA00023004"/>
    </source>
</evidence>
<comment type="caution">
    <text evidence="7">The sequence shown here is derived from an EMBL/GenBank/DDBJ whole genome shotgun (WGS) entry which is preliminary data.</text>
</comment>
<dbReference type="Gene3D" id="3.20.19.10">
    <property type="entry name" value="Aconitase, domain 4"/>
    <property type="match status" value="1"/>
</dbReference>
<dbReference type="InterPro" id="IPR050926">
    <property type="entry name" value="Aconitase/IPM_isomerase"/>
</dbReference>
<dbReference type="Gene3D" id="3.40.1060.10">
    <property type="entry name" value="Aconitase, Domain 2"/>
    <property type="match status" value="1"/>
</dbReference>
<dbReference type="GO" id="GO:0005829">
    <property type="term" value="C:cytosol"/>
    <property type="evidence" value="ECO:0007669"/>
    <property type="project" value="TreeGrafter"/>
</dbReference>
<dbReference type="GO" id="GO:0003994">
    <property type="term" value="F:aconitate hydratase activity"/>
    <property type="evidence" value="ECO:0007669"/>
    <property type="project" value="TreeGrafter"/>
</dbReference>
<keyword evidence="5" id="KW-0411">Iron-sulfur</keyword>
<keyword evidence="4" id="KW-0408">Iron</keyword>
<dbReference type="GO" id="GO:0006099">
    <property type="term" value="P:tricarboxylic acid cycle"/>
    <property type="evidence" value="ECO:0007669"/>
    <property type="project" value="TreeGrafter"/>
</dbReference>
<protein>
    <submittedName>
        <fullName evidence="7">Hydratase</fullName>
    </submittedName>
</protein>
<evidence type="ECO:0000256" key="3">
    <source>
        <dbReference type="ARBA" id="ARBA00022723"/>
    </source>
</evidence>
<reference evidence="7 8" key="1">
    <citation type="submission" date="2018-11" db="EMBL/GenBank/DDBJ databases">
        <title>Genome sequencing and assembly of Anaerosphaera sp. nov., GS7-6-2.</title>
        <authorList>
            <person name="Rettenmaier R."/>
            <person name="Liebl W."/>
            <person name="Zverlov V."/>
        </authorList>
    </citation>
    <scope>NUCLEOTIDE SEQUENCE [LARGE SCALE GENOMIC DNA]</scope>
    <source>
        <strain evidence="7 8">GS7-6-2</strain>
    </source>
</reference>
<dbReference type="Pfam" id="PF00330">
    <property type="entry name" value="Aconitase"/>
    <property type="match status" value="1"/>
</dbReference>
<evidence type="ECO:0000256" key="5">
    <source>
        <dbReference type="ARBA" id="ARBA00023014"/>
    </source>
</evidence>
<accession>A0A437S971</accession>
<dbReference type="AlphaFoldDB" id="A0A437S971"/>
<dbReference type="PANTHER" id="PTHR43160">
    <property type="entry name" value="ACONITATE HYDRATASE B"/>
    <property type="match status" value="1"/>
</dbReference>
<sequence>MIELLENCYLIDGKIFKNEEVLKYFEDKFNENRARKGTMTYKILSSHNLSDSEENLKIEFDSLTSHDITYVNIVQTARASGMKYFKKPYILTNCHNSLCAVGGTINEDDHKFALSAVEKYGGIFVPPNLAVIHSFNREMMAKVGNMILGSDSHTRYGALGTMGIGEGGGELVKQIIGDTYDIRYPEVIGIYLKGKPNLGVGPQDIALNIIKAVYDVGFVKNKVVEFIGDGISNLSIEYRNGIDVMTTEMGSLSSIWQTDIEVEKYYEIHGRSHDYKEIKPDRVAYYDGVIVVDLSKIKPSIAIPFHPKNVYSIEDFKGDIHNIINKIKDEALMVFENQKINVDLSSNFKNGDFYVNQGIVAGCSGGTYDNIEEMANILRGNSIGNGDFSLSIYPGSQPVFYELINNGTAGDLMNVGALLKPAFCGPCFGAGDTPENNGFSIRHVTRNFPNREGSKPTEGQMALVALMDARSIAATALNRGKLTAADELDYSPKIKPYKFNKKIYEKRVLNCYGNANESVELIYGPNIKDWPEFKELKENLLVKIAAHITDEVTTTDELIPSGETSVYRSNPERLAEFTLSRRYPSYVEKAKSIRGKSEDLKTSKDILEIKDIIIQSIDRNFKLDNLTYGSGIYANSPGDGSAREQAASSQKVLGGIANFAKGYATKRYRSNLINWGIIPFLTEECEIYKDGNYVYVPNIRESITAEVDFIKAYIILEQGKIIETFLRIGYLTDLEKEILLKGSLINLNKSKNNLEVKNERSRFNQCD</sequence>
<dbReference type="InterPro" id="IPR015932">
    <property type="entry name" value="Aconitase_dom2"/>
</dbReference>
<name>A0A437S971_9FIRM</name>
<dbReference type="PANTHER" id="PTHR43160:SF3">
    <property type="entry name" value="ACONITATE HYDRATASE, MITOCHONDRIAL"/>
    <property type="match status" value="1"/>
</dbReference>
<comment type="cofactor">
    <cofactor evidence="1">
        <name>[4Fe-4S] cluster</name>
        <dbReference type="ChEBI" id="CHEBI:49883"/>
    </cofactor>
</comment>
<dbReference type="OrthoDB" id="9764318at2"/>
<proteinExistence type="inferred from homology"/>
<gene>
    <name evidence="7" type="ORF">EF514_00150</name>
</gene>
<dbReference type="InterPro" id="IPR015931">
    <property type="entry name" value="Acnase/IPM_dHydase_lsu_aba_1/3"/>
</dbReference>
<comment type="similarity">
    <text evidence="2">Belongs to the aconitase/IPM isomerase family.</text>
</comment>